<reference evidence="1" key="1">
    <citation type="submission" date="2015-11" db="EMBL/GenBank/DDBJ databases">
        <title>De novo transcriptome assembly of four potential Pierce s Disease insect vectors from Arizona vineyards.</title>
        <authorList>
            <person name="Tassone E.E."/>
        </authorList>
    </citation>
    <scope>NUCLEOTIDE SEQUENCE</scope>
</reference>
<name>A0A1B6L462_9HEMI</name>
<feature type="non-terminal residue" evidence="1">
    <location>
        <position position="1"/>
    </location>
</feature>
<dbReference type="AlphaFoldDB" id="A0A1B6L462"/>
<organism evidence="1">
    <name type="scientific">Graphocephala atropunctata</name>
    <dbReference type="NCBI Taxonomy" id="36148"/>
    <lineage>
        <taxon>Eukaryota</taxon>
        <taxon>Metazoa</taxon>
        <taxon>Ecdysozoa</taxon>
        <taxon>Arthropoda</taxon>
        <taxon>Hexapoda</taxon>
        <taxon>Insecta</taxon>
        <taxon>Pterygota</taxon>
        <taxon>Neoptera</taxon>
        <taxon>Paraneoptera</taxon>
        <taxon>Hemiptera</taxon>
        <taxon>Auchenorrhyncha</taxon>
        <taxon>Membracoidea</taxon>
        <taxon>Cicadellidae</taxon>
        <taxon>Cicadellinae</taxon>
        <taxon>Cicadellini</taxon>
        <taxon>Graphocephala</taxon>
    </lineage>
</organism>
<protein>
    <submittedName>
        <fullName evidence="1">Uncharacterized protein</fullName>
    </submittedName>
</protein>
<evidence type="ECO:0000313" key="1">
    <source>
        <dbReference type="EMBL" id="JAT18467.1"/>
    </source>
</evidence>
<gene>
    <name evidence="1" type="ORF">g.52008</name>
</gene>
<sequence>VVASGTLTCLWLNYHFSCIYRLSNSTTCDILLIQRLVISELDCSALFERVTFKATYGTTSRDLFTRVVVSLKYIMNSPMLRIQRHENAISDYIDLFSYNGSSRDVFWKCLEVAYIGSRFSSSSCSSSIIALVVPFKGHTL</sequence>
<feature type="non-terminal residue" evidence="1">
    <location>
        <position position="140"/>
    </location>
</feature>
<dbReference type="EMBL" id="GEBQ01021510">
    <property type="protein sequence ID" value="JAT18467.1"/>
    <property type="molecule type" value="Transcribed_RNA"/>
</dbReference>
<accession>A0A1B6L462</accession>
<proteinExistence type="predicted"/>